<proteinExistence type="predicted"/>
<evidence type="ECO:0000256" key="2">
    <source>
        <dbReference type="ARBA" id="ARBA00023125"/>
    </source>
</evidence>
<dbReference type="InterPro" id="IPR028082">
    <property type="entry name" value="Peripla_BP_I"/>
</dbReference>
<reference evidence="6" key="1">
    <citation type="submission" date="2023-07" db="EMBL/GenBank/DDBJ databases">
        <title>Mucosal microbiota of week-old chicken and adult hens.</title>
        <authorList>
            <person name="Volf J."/>
            <person name="Karasova D."/>
            <person name="Crhanova M."/>
            <person name="Faldynova M."/>
            <person name="Prikrylova H."/>
            <person name="Zeman M."/>
            <person name="Babak V."/>
            <person name="Rajova J."/>
            <person name="Rychlik I."/>
        </authorList>
    </citation>
    <scope>NUCLEOTIDE SEQUENCE</scope>
    <source>
        <strain evidence="6">ET902</strain>
    </source>
</reference>
<sequence>MRGGKGSNKKITMKDIAELAGVTKTTISRYFNGGYIKKETKEKIAKIIKKYNYEPNTFARLNAKQSRMIGIIVPALDSIVGSRVLTGLERTFREKHYMPIIMNTNHESVLELKYIEKLKRLNVDGIVLSATEITDEHRKLLKKLDIPIVIYGQEYSDGISIVNDDYNAGVEIGEYIGRKKHKNVGFIAVDEKDVAIGVTRRNGVLDGLSHYKIMDVSIAIADFSYESAMVATKELLKYKKLDAIICSTDRQAHGVYKVIKERGLKMPEDVSVISFGGYEIDEIIEPRLSTIKFDSLNAGICAANTLIDLINKVEVRNVLYINYEFIEGESVR</sequence>
<protein>
    <submittedName>
        <fullName evidence="6">LacI family DNA-binding transcriptional regulator</fullName>
    </submittedName>
</protein>
<dbReference type="SUPFAM" id="SSF47413">
    <property type="entry name" value="lambda repressor-like DNA-binding domains"/>
    <property type="match status" value="1"/>
</dbReference>
<dbReference type="Pfam" id="PF00532">
    <property type="entry name" value="Peripla_BP_1"/>
    <property type="match status" value="1"/>
</dbReference>
<comment type="caution">
    <text evidence="6">The sequence shown here is derived from an EMBL/GenBank/DDBJ whole genome shotgun (WGS) entry which is preliminary data.</text>
</comment>
<dbReference type="Gene3D" id="1.10.260.40">
    <property type="entry name" value="lambda repressor-like DNA-binding domains"/>
    <property type="match status" value="1"/>
</dbReference>
<dbReference type="CDD" id="cd01542">
    <property type="entry name" value="PBP1_TreR-like"/>
    <property type="match status" value="1"/>
</dbReference>
<evidence type="ECO:0000259" key="4">
    <source>
        <dbReference type="PROSITE" id="PS50932"/>
    </source>
</evidence>
<dbReference type="InterPro" id="IPR010982">
    <property type="entry name" value="Lambda_DNA-bd_dom_sf"/>
</dbReference>
<keyword evidence="3" id="KW-0804">Transcription</keyword>
<name>A0ABT8Z027_9SPIR</name>
<dbReference type="InterPro" id="IPR001761">
    <property type="entry name" value="Peripla_BP/Lac1_sug-bd_dom"/>
</dbReference>
<dbReference type="GO" id="GO:0003677">
    <property type="term" value="F:DNA binding"/>
    <property type="evidence" value="ECO:0007669"/>
    <property type="project" value="UniProtKB-KW"/>
</dbReference>
<dbReference type="PANTHER" id="PTHR30146">
    <property type="entry name" value="LACI-RELATED TRANSCRIPTIONAL REPRESSOR"/>
    <property type="match status" value="1"/>
</dbReference>
<evidence type="ECO:0000259" key="5">
    <source>
        <dbReference type="PROSITE" id="PS50943"/>
    </source>
</evidence>
<dbReference type="EMBL" id="JAUPBM010000215">
    <property type="protein sequence ID" value="MDO7021493.1"/>
    <property type="molecule type" value="Genomic_DNA"/>
</dbReference>
<organism evidence="6 7">
    <name type="scientific">Brachyspira innocens</name>
    <dbReference type="NCBI Taxonomy" id="13264"/>
    <lineage>
        <taxon>Bacteria</taxon>
        <taxon>Pseudomonadati</taxon>
        <taxon>Spirochaetota</taxon>
        <taxon>Spirochaetia</taxon>
        <taxon>Brachyspirales</taxon>
        <taxon>Brachyspiraceae</taxon>
        <taxon>Brachyspira</taxon>
    </lineage>
</organism>
<feature type="domain" description="HTH cro/C1-type" evidence="5">
    <location>
        <begin position="9"/>
        <end position="58"/>
    </location>
</feature>
<dbReference type="Proteomes" id="UP001175147">
    <property type="component" value="Unassembled WGS sequence"/>
</dbReference>
<dbReference type="InterPro" id="IPR001387">
    <property type="entry name" value="Cro/C1-type_HTH"/>
</dbReference>
<dbReference type="CDD" id="cd01392">
    <property type="entry name" value="HTH_LacI"/>
    <property type="match status" value="1"/>
</dbReference>
<dbReference type="PROSITE" id="PS50932">
    <property type="entry name" value="HTH_LACI_2"/>
    <property type="match status" value="1"/>
</dbReference>
<dbReference type="PROSITE" id="PS50943">
    <property type="entry name" value="HTH_CROC1"/>
    <property type="match status" value="1"/>
</dbReference>
<dbReference type="RefSeq" id="WP_304384659.1">
    <property type="nucleotide sequence ID" value="NZ_JAUPBL010000015.1"/>
</dbReference>
<evidence type="ECO:0000256" key="1">
    <source>
        <dbReference type="ARBA" id="ARBA00023015"/>
    </source>
</evidence>
<keyword evidence="1" id="KW-0805">Transcription regulation</keyword>
<keyword evidence="2 6" id="KW-0238">DNA-binding</keyword>
<dbReference type="Gene3D" id="3.40.50.2300">
    <property type="match status" value="2"/>
</dbReference>
<dbReference type="SMART" id="SM00354">
    <property type="entry name" value="HTH_LACI"/>
    <property type="match status" value="1"/>
</dbReference>
<keyword evidence="7" id="KW-1185">Reference proteome</keyword>
<accession>A0ABT8Z027</accession>
<dbReference type="InterPro" id="IPR000843">
    <property type="entry name" value="HTH_LacI"/>
</dbReference>
<feature type="domain" description="HTH lacI-type" evidence="4">
    <location>
        <begin position="11"/>
        <end position="64"/>
    </location>
</feature>
<gene>
    <name evidence="6" type="ORF">Q5M86_12005</name>
</gene>
<evidence type="ECO:0000256" key="3">
    <source>
        <dbReference type="ARBA" id="ARBA00023163"/>
    </source>
</evidence>
<evidence type="ECO:0000313" key="6">
    <source>
        <dbReference type="EMBL" id="MDO7021493.1"/>
    </source>
</evidence>
<dbReference type="PANTHER" id="PTHR30146:SF154">
    <property type="entry name" value="TRANSCRIPTION REGULATOR, MEMBER OF GALR FAMILY"/>
    <property type="match status" value="1"/>
</dbReference>
<evidence type="ECO:0000313" key="7">
    <source>
        <dbReference type="Proteomes" id="UP001175147"/>
    </source>
</evidence>
<dbReference type="SUPFAM" id="SSF53822">
    <property type="entry name" value="Periplasmic binding protein-like I"/>
    <property type="match status" value="1"/>
</dbReference>
<dbReference type="Pfam" id="PF00356">
    <property type="entry name" value="LacI"/>
    <property type="match status" value="1"/>
</dbReference>